<dbReference type="Pfam" id="PF22703">
    <property type="entry name" value="Cdc6_lid"/>
    <property type="match status" value="1"/>
</dbReference>
<dbReference type="SUPFAM" id="SSF52540">
    <property type="entry name" value="P-loop containing nucleoside triphosphate hydrolases"/>
    <property type="match status" value="1"/>
</dbReference>
<dbReference type="Proteomes" id="UP000185779">
    <property type="component" value="Unassembled WGS sequence"/>
</dbReference>
<dbReference type="HAMAP" id="MF_01407">
    <property type="entry name" value="ORC1_type_DNA_replic_protein"/>
    <property type="match status" value="1"/>
</dbReference>
<dbReference type="InterPro" id="IPR036388">
    <property type="entry name" value="WH-like_DNA-bd_sf"/>
</dbReference>
<dbReference type="Pfam" id="PF09079">
    <property type="entry name" value="WHD_Cdc6"/>
    <property type="match status" value="1"/>
</dbReference>
<evidence type="ECO:0000313" key="8">
    <source>
        <dbReference type="EMBL" id="OFV66861.1"/>
    </source>
</evidence>
<dbReference type="SMART" id="SM00382">
    <property type="entry name" value="AAA"/>
    <property type="match status" value="1"/>
</dbReference>
<dbReference type="NCBIfam" id="TIGR02928">
    <property type="entry name" value="orc1/cdc6 family replication initiation protein"/>
    <property type="match status" value="1"/>
</dbReference>
<dbReference type="GO" id="GO:0005524">
    <property type="term" value="F:ATP binding"/>
    <property type="evidence" value="ECO:0007669"/>
    <property type="project" value="UniProtKB-UniRule"/>
</dbReference>
<comment type="caution">
    <text evidence="8">The sequence shown here is derived from an EMBL/GenBank/DDBJ whole genome shotgun (WGS) entry which is preliminary data.</text>
</comment>
<dbReference type="SMART" id="SM01074">
    <property type="entry name" value="Cdc6_C"/>
    <property type="match status" value="1"/>
</dbReference>
<evidence type="ECO:0000256" key="4">
    <source>
        <dbReference type="ARBA" id="ARBA00022840"/>
    </source>
</evidence>
<feature type="binding site" evidence="5">
    <location>
        <position position="231"/>
    </location>
    <ligand>
        <name>ATP</name>
        <dbReference type="ChEBI" id="CHEBI:30616"/>
    </ligand>
</feature>
<evidence type="ECO:0000259" key="7">
    <source>
        <dbReference type="SMART" id="SM01074"/>
    </source>
</evidence>
<dbReference type="GO" id="GO:0006260">
    <property type="term" value="P:DNA replication"/>
    <property type="evidence" value="ECO:0007669"/>
    <property type="project" value="UniProtKB-UniRule"/>
</dbReference>
<dbReference type="NCBIfam" id="NF001625">
    <property type="entry name" value="PRK00411.1-3"/>
    <property type="match status" value="1"/>
</dbReference>
<reference evidence="8" key="1">
    <citation type="submission" date="2016-05" db="EMBL/GenBank/DDBJ databases">
        <title>Microbial consortia oxidize butane by reversing methanogenesis.</title>
        <authorList>
            <person name="Laso-Perez R."/>
            <person name="Richter M."/>
            <person name="Wegener G."/>
            <person name="Musat F."/>
        </authorList>
    </citation>
    <scope>NUCLEOTIDE SEQUENCE [LARGE SCALE GENOMIC DNA]</scope>
    <source>
        <strain evidence="8">BOX1</strain>
    </source>
</reference>
<protein>
    <recommendedName>
        <fullName evidence="5">ORC1-type DNA replication protein</fullName>
    </recommendedName>
</protein>
<evidence type="ECO:0000256" key="2">
    <source>
        <dbReference type="ARBA" id="ARBA00022705"/>
    </source>
</evidence>
<dbReference type="Gene3D" id="3.40.50.300">
    <property type="entry name" value="P-loop containing nucleotide triphosphate hydrolases"/>
    <property type="match status" value="1"/>
</dbReference>
<dbReference type="PATRIC" id="fig|1839936.3.peg.154"/>
<keyword evidence="3 5" id="KW-0547">Nucleotide-binding</keyword>
<dbReference type="AlphaFoldDB" id="A0A1F2P851"/>
<keyword evidence="2 5" id="KW-0235">DNA replication</keyword>
<feature type="domain" description="AAA+ ATPase" evidence="6">
    <location>
        <begin position="64"/>
        <end position="220"/>
    </location>
</feature>
<organism evidence="8 9">
    <name type="scientific">Candidatus Syntropharchaeum butanivorans</name>
    <dbReference type="NCBI Taxonomy" id="1839936"/>
    <lineage>
        <taxon>Archaea</taxon>
        <taxon>Methanobacteriati</taxon>
        <taxon>Methanobacteriota</taxon>
        <taxon>Stenosarchaea group</taxon>
        <taxon>Methanomicrobia</taxon>
        <taxon>Methanosarcinales</taxon>
        <taxon>ANME-2 cluster</taxon>
        <taxon>Candidatus Syntropharchaeum</taxon>
    </lineage>
</organism>
<evidence type="ECO:0000256" key="3">
    <source>
        <dbReference type="ARBA" id="ARBA00022741"/>
    </source>
</evidence>
<sequence>MGGWGVKMESEMLSEIFTRFLAVKPIFKDREVLRSTYTPDHLPHREAQINNLAYILVSALRGETPSNVLIYGKTGTGKTACAKFVGRELERISAVQGQRCSVVYINGGVIDTQYRVLAHLARLFDREIPMTGWPTDQVYAEFKATIDSKEQIIIVILDEIDKLVKKGDEVLYNLLRINSELTRAKVSIIGISNNLQFREFLDPRIKSSLGEEEILFPPYDAHQLSDILRERAEIGFEEGVLEDSVIPLCAAFAANEHGDARRALDLLRVSGEIAERAGESKVREEHVRLAQTKIESDRIHELLTTLPTQSKLVLYSVMSTGGKPHLTTGEVYRAYMNCCRLTGMNILTQRRVTDLISELDMLGIISTKIVNKGRYGRTKEITMSIPQEMVRSVILSDSRLKVLEGYSPSRQQTLTEKWDV</sequence>
<dbReference type="Gene3D" id="1.10.10.10">
    <property type="entry name" value="Winged helix-like DNA-binding domain superfamily/Winged helix DNA-binding domain"/>
    <property type="match status" value="1"/>
</dbReference>
<dbReference type="CDD" id="cd00009">
    <property type="entry name" value="AAA"/>
    <property type="match status" value="1"/>
</dbReference>
<feature type="domain" description="Cdc6 C-terminal" evidence="7">
    <location>
        <begin position="314"/>
        <end position="394"/>
    </location>
</feature>
<keyword evidence="9" id="KW-1185">Reference proteome</keyword>
<dbReference type="InterPro" id="IPR055237">
    <property type="entry name" value="Cdc6_lid"/>
</dbReference>
<dbReference type="PANTHER" id="PTHR10763">
    <property type="entry name" value="CELL DIVISION CONTROL PROTEIN 6-RELATED"/>
    <property type="match status" value="1"/>
</dbReference>
<gene>
    <name evidence="8" type="ORF">SBU_000154</name>
</gene>
<dbReference type="FunFam" id="3.40.50.300:FF:000930">
    <property type="entry name" value="ORC1-type DNA replication protein"/>
    <property type="match status" value="1"/>
</dbReference>
<dbReference type="EMBL" id="LYOR01000001">
    <property type="protein sequence ID" value="OFV66861.1"/>
    <property type="molecule type" value="Genomic_DNA"/>
</dbReference>
<dbReference type="SUPFAM" id="SSF46785">
    <property type="entry name" value="Winged helix' DNA-binding domain"/>
    <property type="match status" value="1"/>
</dbReference>
<dbReference type="FunFam" id="1.10.8.60:FF:000073">
    <property type="entry name" value="ORC1-type DNA replication protein"/>
    <property type="match status" value="1"/>
</dbReference>
<dbReference type="InterPro" id="IPR014277">
    <property type="entry name" value="Orc1/Cdc6_arc"/>
</dbReference>
<dbReference type="InterPro" id="IPR036390">
    <property type="entry name" value="WH_DNA-bd_sf"/>
</dbReference>
<feature type="binding site" evidence="5">
    <location>
        <begin position="76"/>
        <end position="80"/>
    </location>
    <ligand>
        <name>ATP</name>
        <dbReference type="ChEBI" id="CHEBI:30616"/>
    </ligand>
</feature>
<dbReference type="Pfam" id="PF13401">
    <property type="entry name" value="AAA_22"/>
    <property type="match status" value="1"/>
</dbReference>
<keyword evidence="4 5" id="KW-0067">ATP-binding</keyword>
<comment type="function">
    <text evidence="5">Involved in regulation of DNA replication.</text>
</comment>
<evidence type="ECO:0000313" key="9">
    <source>
        <dbReference type="Proteomes" id="UP000185779"/>
    </source>
</evidence>
<dbReference type="GO" id="GO:0016887">
    <property type="term" value="F:ATP hydrolysis activity"/>
    <property type="evidence" value="ECO:0007669"/>
    <property type="project" value="InterPro"/>
</dbReference>
<dbReference type="STRING" id="1839936.SBU_000154"/>
<dbReference type="Gene3D" id="1.10.8.60">
    <property type="match status" value="1"/>
</dbReference>
<name>A0A1F2P851_9EURY</name>
<dbReference type="InterPro" id="IPR027417">
    <property type="entry name" value="P-loop_NTPase"/>
</dbReference>
<evidence type="ECO:0000259" key="6">
    <source>
        <dbReference type="SMART" id="SM00382"/>
    </source>
</evidence>
<dbReference type="InterPro" id="IPR050311">
    <property type="entry name" value="ORC1/CDC6"/>
</dbReference>
<proteinExistence type="inferred from homology"/>
<comment type="similarity">
    <text evidence="1 5">Belongs to the CDC6/cdc18 family.</text>
</comment>
<dbReference type="InterPro" id="IPR003593">
    <property type="entry name" value="AAA+_ATPase"/>
</dbReference>
<accession>A0A1F2P851</accession>
<dbReference type="CDD" id="cd08768">
    <property type="entry name" value="Cdc6_C"/>
    <property type="match status" value="1"/>
</dbReference>
<dbReference type="PANTHER" id="PTHR10763:SF22">
    <property type="entry name" value="ORC1-TYPE DNA REPLICATION PROTEIN"/>
    <property type="match status" value="1"/>
</dbReference>
<feature type="binding site" evidence="5">
    <location>
        <position position="219"/>
    </location>
    <ligand>
        <name>ATP</name>
        <dbReference type="ChEBI" id="CHEBI:30616"/>
    </ligand>
</feature>
<evidence type="ECO:0000256" key="1">
    <source>
        <dbReference type="ARBA" id="ARBA00006184"/>
    </source>
</evidence>
<dbReference type="InterPro" id="IPR015163">
    <property type="entry name" value="Cdc6_C"/>
</dbReference>
<evidence type="ECO:0000256" key="5">
    <source>
        <dbReference type="HAMAP-Rule" id="MF_01407"/>
    </source>
</evidence>
<dbReference type="InterPro" id="IPR049945">
    <property type="entry name" value="AAA_22"/>
</dbReference>